<evidence type="ECO:0000313" key="2">
    <source>
        <dbReference type="EMBL" id="RHB01732.1"/>
    </source>
</evidence>
<dbReference type="Gene3D" id="1.10.260.40">
    <property type="entry name" value="lambda repressor-like DNA-binding domains"/>
    <property type="match status" value="1"/>
</dbReference>
<feature type="domain" description="HTH cro/C1-type" evidence="1">
    <location>
        <begin position="29"/>
        <end position="75"/>
    </location>
</feature>
<organism evidence="2 3">
    <name type="scientific">Holdemanella biformis</name>
    <dbReference type="NCBI Taxonomy" id="1735"/>
    <lineage>
        <taxon>Bacteria</taxon>
        <taxon>Bacillati</taxon>
        <taxon>Bacillota</taxon>
        <taxon>Erysipelotrichia</taxon>
        <taxon>Erysipelotrichales</taxon>
        <taxon>Erysipelotrichaceae</taxon>
        <taxon>Holdemanella</taxon>
    </lineage>
</organism>
<name>A0A413UAI6_9FIRM</name>
<dbReference type="InterPro" id="IPR011990">
    <property type="entry name" value="TPR-like_helical_dom_sf"/>
</dbReference>
<dbReference type="Gene3D" id="1.25.40.10">
    <property type="entry name" value="Tetratricopeptide repeat domain"/>
    <property type="match status" value="1"/>
</dbReference>
<dbReference type="GO" id="GO:0003677">
    <property type="term" value="F:DNA binding"/>
    <property type="evidence" value="ECO:0007669"/>
    <property type="project" value="InterPro"/>
</dbReference>
<comment type="caution">
    <text evidence="2">The sequence shown here is derived from an EMBL/GenBank/DDBJ whole genome shotgun (WGS) entry which is preliminary data.</text>
</comment>
<protein>
    <submittedName>
        <fullName evidence="2">XRE family transcriptional regulator</fullName>
    </submittedName>
</protein>
<dbReference type="SUPFAM" id="SSF47413">
    <property type="entry name" value="lambda repressor-like DNA-binding domains"/>
    <property type="match status" value="1"/>
</dbReference>
<proteinExistence type="predicted"/>
<dbReference type="AlphaFoldDB" id="A0A413UAI6"/>
<dbReference type="PROSITE" id="PS50943">
    <property type="entry name" value="HTH_CROC1"/>
    <property type="match status" value="1"/>
</dbReference>
<evidence type="ECO:0000313" key="3">
    <source>
        <dbReference type="Proteomes" id="UP000285288"/>
    </source>
</evidence>
<sequence>MPYKHKIPIYTENLNLTGAYFRHQRIIDGLSLTYVADSIRMNKGFLSNLENGKRNFPDGTINQLNDFYNLKFDDSLKFYIELENNIDEIFHALCNSNTFKEKQLLELILSKRDIYENSSGFFLFNLLNLFYLIRFNCNETFINDAKKLIESNLDAINSKDLSIFYCILGIYYKRNPSTNFVAEKYLKKCLSLSSNISDIAALCTFELISIYAETNRSALAYTYCEKSRSIFNRLQNYTTMFFIDFFQCNCLTNLGLYESSIQKLTELLNNIDQSSNKYISTIYHSLAWCYLLNCQYSECIKYTNLAIENKDPSCALCYFIPYSYYKQNEYLKCLDYIESHLEYADDFYKPFLQAISARIQKQNVDFEKNIILYYQSLLQNNVYEDIPLIQNFILDYYTETNNKDMMIKILIDIKSFNDKNLTLKSSTLFTTSQS</sequence>
<dbReference type="InterPro" id="IPR001387">
    <property type="entry name" value="Cro/C1-type_HTH"/>
</dbReference>
<dbReference type="EMBL" id="QSGD01000055">
    <property type="protein sequence ID" value="RHB01732.1"/>
    <property type="molecule type" value="Genomic_DNA"/>
</dbReference>
<dbReference type="Proteomes" id="UP000285288">
    <property type="component" value="Unassembled WGS sequence"/>
</dbReference>
<dbReference type="InterPro" id="IPR010982">
    <property type="entry name" value="Lambda_DNA-bd_dom_sf"/>
</dbReference>
<accession>A0A413UAI6</accession>
<dbReference type="RefSeq" id="WP_118012052.1">
    <property type="nucleotide sequence ID" value="NZ_QSGD01000055.1"/>
</dbReference>
<gene>
    <name evidence="2" type="ORF">DW907_10530</name>
</gene>
<evidence type="ECO:0000259" key="1">
    <source>
        <dbReference type="PROSITE" id="PS50943"/>
    </source>
</evidence>
<reference evidence="2 3" key="1">
    <citation type="submission" date="2018-08" db="EMBL/GenBank/DDBJ databases">
        <title>A genome reference for cultivated species of the human gut microbiota.</title>
        <authorList>
            <person name="Zou Y."/>
            <person name="Xue W."/>
            <person name="Luo G."/>
        </authorList>
    </citation>
    <scope>NUCLEOTIDE SEQUENCE [LARGE SCALE GENOMIC DNA]</scope>
    <source>
        <strain evidence="2 3">AM42-13AC</strain>
    </source>
</reference>
<dbReference type="CDD" id="cd00093">
    <property type="entry name" value="HTH_XRE"/>
    <property type="match status" value="1"/>
</dbReference>
<dbReference type="SUPFAM" id="SSF48452">
    <property type="entry name" value="TPR-like"/>
    <property type="match status" value="1"/>
</dbReference>